<dbReference type="Proteomes" id="UP000008068">
    <property type="component" value="Unassembled WGS sequence"/>
</dbReference>
<dbReference type="SUPFAM" id="SSF47616">
    <property type="entry name" value="GST C-terminal domain-like"/>
    <property type="match status" value="1"/>
</dbReference>
<dbReference type="Pfam" id="PF02206">
    <property type="entry name" value="WSN"/>
    <property type="match status" value="1"/>
</dbReference>
<evidence type="ECO:0000256" key="1">
    <source>
        <dbReference type="SAM" id="MobiDB-lite"/>
    </source>
</evidence>
<organism evidence="5">
    <name type="scientific">Caenorhabditis brenneri</name>
    <name type="common">Nematode worm</name>
    <dbReference type="NCBI Taxonomy" id="135651"/>
    <lineage>
        <taxon>Eukaryota</taxon>
        <taxon>Metazoa</taxon>
        <taxon>Ecdysozoa</taxon>
        <taxon>Nematoda</taxon>
        <taxon>Chromadorea</taxon>
        <taxon>Rhabditida</taxon>
        <taxon>Rhabditina</taxon>
        <taxon>Rhabditomorpha</taxon>
        <taxon>Rhabditoidea</taxon>
        <taxon>Rhabditidae</taxon>
        <taxon>Peloderinae</taxon>
        <taxon>Caenorhabditis</taxon>
    </lineage>
</organism>
<evidence type="ECO:0000256" key="2">
    <source>
        <dbReference type="SAM" id="SignalP"/>
    </source>
</evidence>
<name>G0PHE9_CAEBE</name>
<dbReference type="SMART" id="SM00453">
    <property type="entry name" value="WSN"/>
    <property type="match status" value="1"/>
</dbReference>
<feature type="signal peptide" evidence="2">
    <location>
        <begin position="1"/>
        <end position="22"/>
    </location>
</feature>
<dbReference type="PANTHER" id="PTHR31227">
    <property type="entry name" value="PROTEIN CBG15697"/>
    <property type="match status" value="1"/>
</dbReference>
<accession>G0PHE9</accession>
<keyword evidence="2" id="KW-0732">Signal</keyword>
<dbReference type="Gene3D" id="1.20.1050.10">
    <property type="match status" value="1"/>
</dbReference>
<dbReference type="eggNOG" id="ENOG502TK4Y">
    <property type="taxonomic scope" value="Eukaryota"/>
</dbReference>
<proteinExistence type="predicted"/>
<gene>
    <name evidence="4" type="ORF">CAEBREN_18501</name>
</gene>
<dbReference type="InterPro" id="IPR003125">
    <property type="entry name" value="WSN"/>
</dbReference>
<evidence type="ECO:0000313" key="5">
    <source>
        <dbReference type="Proteomes" id="UP000008068"/>
    </source>
</evidence>
<evidence type="ECO:0000259" key="3">
    <source>
        <dbReference type="SMART" id="SM00453"/>
    </source>
</evidence>
<reference evidence="5" key="1">
    <citation type="submission" date="2011-07" db="EMBL/GenBank/DDBJ databases">
        <authorList>
            <consortium name="Caenorhabditis brenneri Sequencing and Analysis Consortium"/>
            <person name="Wilson R.K."/>
        </authorList>
    </citation>
    <scope>NUCLEOTIDE SEQUENCE [LARGE SCALE GENOMIC DNA]</scope>
    <source>
        <strain evidence="5">PB2801</strain>
    </source>
</reference>
<feature type="region of interest" description="Disordered" evidence="1">
    <location>
        <begin position="25"/>
        <end position="121"/>
    </location>
</feature>
<feature type="chain" id="PRO_5003407461" description="Domain of unknown function WSN domain-containing protein" evidence="2">
    <location>
        <begin position="23"/>
        <end position="789"/>
    </location>
</feature>
<dbReference type="PANTHER" id="PTHR31227:SF1">
    <property type="entry name" value="DOMAIN OF UNKNOWN FUNCTION WSN DOMAIN-CONTAINING PROTEIN"/>
    <property type="match status" value="1"/>
</dbReference>
<dbReference type="Gene3D" id="3.40.30.10">
    <property type="entry name" value="Glutaredoxin"/>
    <property type="match status" value="1"/>
</dbReference>
<dbReference type="InParanoid" id="G0PHE9"/>
<feature type="domain" description="Domain of unknown function WSN" evidence="3">
    <location>
        <begin position="126"/>
        <end position="192"/>
    </location>
</feature>
<dbReference type="InterPro" id="IPR004046">
    <property type="entry name" value="GST_C"/>
</dbReference>
<sequence length="789" mass="88498">MNLIFICCFTITLLFTLPLAHCKPKKGNYRGKYPNTLKPRRRKQKKEGKAFKPVDAPNTKSKDQTTSTPTAETPGCPSSRRAKSKSKEPSLEPTQNTDKSHPLSVMKTQEPTINKRVASKEPSTDQELTIIQTQISILARAITSISLVNGLTDGSIPGDQVIAELMNVEKLEELTKLDKKTMDGFVGKLKDISGKLSSKTADLETHLVNLNKMRMMWSEVGDLKNLPKQAFFDSVKTLGTIDLGAFGSFDSKNVDPVKKACESMMKILEGKGVLKGLEDMEPFHRFVPITEININFNPLSIRTFQKPTVTELGAEMKELESLTRESFIDVLSSALSSKSAPIRQFTSGYFYGFQDLKALEEDVKNEWLLKVTNTPVSNITILSALYSPMTDLNQKWSSISSPSLKKTLSKLAVMQNHFGTFEGASSELSDIVASFQALKLVGSNAMLGAVLKSLSGSLKKLEKKAKSIQEISGMLSNSPGQENTKKLESLVKTVNSSPTIKELVDELFKDDNFEFITKFDSKYDIKNYMEFFSGLETLKKNPKKMLRRWTLVTGMSGIFSMYSIVAPEIAVKAASISLSVLVGCLAILFERTWKEIHDFDNRQFTAYINDQPSDDYFVTALINFFHAHQYKYTIKRVTKHEWHLLNGSTIFDELPSMKINKTEVCGFNGIISYLVKEHARGDEDVLFLENISTKILRLRGIVNSTHPETALDRSEMDSLECVFRLNSTGPYIVGGYETFADYVLFEFLFHITENNPMALENSPNLTQFKEELTTQQNDSVKESQEMSPV</sequence>
<dbReference type="EMBL" id="GL380478">
    <property type="protein sequence ID" value="EGT56422.1"/>
    <property type="molecule type" value="Genomic_DNA"/>
</dbReference>
<protein>
    <recommendedName>
        <fullName evidence="3">Domain of unknown function WSN domain-containing protein</fullName>
    </recommendedName>
</protein>
<dbReference type="HOGENOM" id="CLU_355744_0_0_1"/>
<evidence type="ECO:0000313" key="4">
    <source>
        <dbReference type="EMBL" id="EGT56422.1"/>
    </source>
</evidence>
<dbReference type="InterPro" id="IPR036282">
    <property type="entry name" value="Glutathione-S-Trfase_C_sf"/>
</dbReference>
<dbReference type="Pfam" id="PF14497">
    <property type="entry name" value="GST_C_3"/>
    <property type="match status" value="1"/>
</dbReference>
<keyword evidence="5" id="KW-1185">Reference proteome</keyword>
<dbReference type="AlphaFoldDB" id="G0PHE9"/>